<evidence type="ECO:0000256" key="9">
    <source>
        <dbReference type="PIRNR" id="PIRNR038996"/>
    </source>
</evidence>
<dbReference type="Proteomes" id="UP000000557">
    <property type="component" value="Chromosome"/>
</dbReference>
<dbReference type="GO" id="GO:0009055">
    <property type="term" value="F:electron transfer activity"/>
    <property type="evidence" value="ECO:0007669"/>
    <property type="project" value="UniProtKB-UniRule"/>
</dbReference>
<keyword evidence="6 9" id="KW-0285">Flavoprotein</keyword>
<dbReference type="InterPro" id="IPR008254">
    <property type="entry name" value="Flavodoxin/NO_synth"/>
</dbReference>
<keyword evidence="7 9" id="KW-0288">FMN</keyword>
<dbReference type="OrthoDB" id="9790745at2"/>
<keyword evidence="5 9" id="KW-0813">Transport</keyword>
<evidence type="ECO:0000256" key="8">
    <source>
        <dbReference type="ARBA" id="ARBA00022982"/>
    </source>
</evidence>
<keyword evidence="8 9" id="KW-0249">Electron transport</keyword>
<dbReference type="AlphaFoldDB" id="Q7NNV1"/>
<reference evidence="11 12" key="2">
    <citation type="journal article" date="2003" name="DNA Res.">
        <title>Complete genome structure of Gloeobacter violaceus PCC 7421, a cyanobacterium that lacks thylakoids (supplement).</title>
        <authorList>
            <person name="Nakamura Y."/>
            <person name="Kaneko T."/>
            <person name="Sato S."/>
            <person name="Mimuro M."/>
            <person name="Miyashita H."/>
            <person name="Tsuchiya T."/>
            <person name="Sasamoto S."/>
            <person name="Watanabe A."/>
            <person name="Kawashima K."/>
            <person name="Kishida Y."/>
            <person name="Kiyokawa C."/>
            <person name="Kohara M."/>
            <person name="Matsumoto M."/>
            <person name="Matsuno A."/>
            <person name="Nakazaki N."/>
            <person name="Shimpo S."/>
            <person name="Takeuchi C."/>
            <person name="Yamada M."/>
            <person name="Tabata S."/>
        </authorList>
    </citation>
    <scope>NUCLEOTIDE SEQUENCE [LARGE SCALE GENOMIC DNA]</scope>
    <source>
        <strain evidence="12">ATCC 29082 / PCC 7421</strain>
    </source>
</reference>
<evidence type="ECO:0000259" key="10">
    <source>
        <dbReference type="PROSITE" id="PS50902"/>
    </source>
</evidence>
<evidence type="ECO:0000256" key="3">
    <source>
        <dbReference type="ARBA" id="ARBA00005267"/>
    </source>
</evidence>
<reference evidence="11 12" key="1">
    <citation type="journal article" date="2003" name="DNA Res.">
        <title>Complete genome structure of Gloeobacter violaceus PCC 7421, a cyanobacterium that lacks thylakoids.</title>
        <authorList>
            <person name="Nakamura Y."/>
            <person name="Kaneko T."/>
            <person name="Sato S."/>
            <person name="Mimuro M."/>
            <person name="Miyashita H."/>
            <person name="Tsuchiya T."/>
            <person name="Sasamoto S."/>
            <person name="Watanabe A."/>
            <person name="Kawashima K."/>
            <person name="Kishida Y."/>
            <person name="Kiyokawa C."/>
            <person name="Kohara M."/>
            <person name="Matsumoto M."/>
            <person name="Matsuno A."/>
            <person name="Nakazaki N."/>
            <person name="Shimpo S."/>
            <person name="Takeuchi C."/>
            <person name="Yamada M."/>
            <person name="Tabata S."/>
        </authorList>
    </citation>
    <scope>NUCLEOTIDE SEQUENCE [LARGE SCALE GENOMIC DNA]</scope>
    <source>
        <strain evidence="12">ATCC 29082 / PCC 7421</strain>
    </source>
</reference>
<evidence type="ECO:0000256" key="5">
    <source>
        <dbReference type="ARBA" id="ARBA00022448"/>
    </source>
</evidence>
<dbReference type="KEGG" id="gvi:gll0307"/>
<organism evidence="11 12">
    <name type="scientific">Gloeobacter violaceus (strain ATCC 29082 / PCC 7421)</name>
    <dbReference type="NCBI Taxonomy" id="251221"/>
    <lineage>
        <taxon>Bacteria</taxon>
        <taxon>Bacillati</taxon>
        <taxon>Cyanobacteriota</taxon>
        <taxon>Cyanophyceae</taxon>
        <taxon>Gloeobacterales</taxon>
        <taxon>Gloeobacteraceae</taxon>
        <taxon>Gloeobacter</taxon>
    </lineage>
</organism>
<evidence type="ECO:0000313" key="12">
    <source>
        <dbReference type="Proteomes" id="UP000000557"/>
    </source>
</evidence>
<evidence type="ECO:0000313" key="11">
    <source>
        <dbReference type="EMBL" id="BAC88248.1"/>
    </source>
</evidence>
<dbReference type="Pfam" id="PF00258">
    <property type="entry name" value="Flavodoxin_1"/>
    <property type="match status" value="1"/>
</dbReference>
<dbReference type="PATRIC" id="fig|251221.4.peg.308"/>
<dbReference type="PROSITE" id="PS50902">
    <property type="entry name" value="FLAVODOXIN_LIKE"/>
    <property type="match status" value="1"/>
</dbReference>
<dbReference type="RefSeq" id="WP_011140311.1">
    <property type="nucleotide sequence ID" value="NC_005125.1"/>
</dbReference>
<dbReference type="InterPro" id="IPR050619">
    <property type="entry name" value="Flavodoxin"/>
</dbReference>
<sequence length="170" mass="18611">MPEKIRLFYGTTTGKTLDAASMIKDAFGGDTVTLYDISETDKEDLTGAALLIIGCPTWDIGQLQSDWDAFFPVLGDIDFTGKKIAYFGTGDQVGYSENFQDAMGILEAKISERGGTTLGRWPADGYDFNASLAVKNGKFVGLALDDDNQSRLTDKRIKDWVAQLKKEFGV</sequence>
<dbReference type="InParanoid" id="Q7NNV1"/>
<dbReference type="EMBL" id="BA000045">
    <property type="protein sequence ID" value="BAC88248.1"/>
    <property type="molecule type" value="Genomic_DNA"/>
</dbReference>
<accession>Q7NNV1</accession>
<evidence type="ECO:0000256" key="2">
    <source>
        <dbReference type="ARBA" id="ARBA00003297"/>
    </source>
</evidence>
<dbReference type="PANTHER" id="PTHR42809:SF1">
    <property type="entry name" value="FLAVODOXIN 1"/>
    <property type="match status" value="1"/>
</dbReference>
<dbReference type="STRING" id="251221.gene:10757779"/>
<dbReference type="PROSITE" id="PS00201">
    <property type="entry name" value="FLAVODOXIN"/>
    <property type="match status" value="1"/>
</dbReference>
<dbReference type="InterPro" id="IPR010086">
    <property type="entry name" value="Flavodoxin_lc"/>
</dbReference>
<dbReference type="NCBIfam" id="NF006739">
    <property type="entry name" value="PRK09267.1-5"/>
    <property type="match status" value="1"/>
</dbReference>
<dbReference type="PIRSF" id="PIRSF038996">
    <property type="entry name" value="FldA"/>
    <property type="match status" value="1"/>
</dbReference>
<name>Q7NNV1_GLOVI</name>
<dbReference type="HOGENOM" id="CLU_051402_1_0_3"/>
<evidence type="ECO:0000256" key="7">
    <source>
        <dbReference type="ARBA" id="ARBA00022643"/>
    </source>
</evidence>
<dbReference type="Gene3D" id="3.40.50.360">
    <property type="match status" value="1"/>
</dbReference>
<dbReference type="eggNOG" id="COG0716">
    <property type="taxonomic scope" value="Bacteria"/>
</dbReference>
<dbReference type="SUPFAM" id="SSF52218">
    <property type="entry name" value="Flavoproteins"/>
    <property type="match status" value="1"/>
</dbReference>
<evidence type="ECO:0000256" key="4">
    <source>
        <dbReference type="ARBA" id="ARBA00017869"/>
    </source>
</evidence>
<evidence type="ECO:0000256" key="1">
    <source>
        <dbReference type="ARBA" id="ARBA00001917"/>
    </source>
</evidence>
<dbReference type="PANTHER" id="PTHR42809">
    <property type="entry name" value="FLAVODOXIN 2"/>
    <property type="match status" value="1"/>
</dbReference>
<comment type="function">
    <text evidence="2 9">Low-potential electron donor to a number of redox enzymes.</text>
</comment>
<dbReference type="EnsemblBacteria" id="BAC88248">
    <property type="protein sequence ID" value="BAC88248"/>
    <property type="gene ID" value="BAC88248"/>
</dbReference>
<dbReference type="GO" id="GO:0010181">
    <property type="term" value="F:FMN binding"/>
    <property type="evidence" value="ECO:0007669"/>
    <property type="project" value="UniProtKB-UniRule"/>
</dbReference>
<dbReference type="NCBIfam" id="TIGR01752">
    <property type="entry name" value="flav_long"/>
    <property type="match status" value="1"/>
</dbReference>
<comment type="similarity">
    <text evidence="3 9">Belongs to the flavodoxin family.</text>
</comment>
<comment type="cofactor">
    <cofactor evidence="1 9">
        <name>FMN</name>
        <dbReference type="ChEBI" id="CHEBI:58210"/>
    </cofactor>
</comment>
<protein>
    <recommendedName>
        <fullName evidence="4 9">Flavodoxin</fullName>
    </recommendedName>
</protein>
<gene>
    <name evidence="11" type="primary">isiB</name>
</gene>
<dbReference type="NCBIfam" id="NF006736">
    <property type="entry name" value="PRK09267.1-2"/>
    <property type="match status" value="1"/>
</dbReference>
<evidence type="ECO:0000256" key="6">
    <source>
        <dbReference type="ARBA" id="ARBA00022630"/>
    </source>
</evidence>
<proteinExistence type="inferred from homology"/>
<dbReference type="InterPro" id="IPR001226">
    <property type="entry name" value="Flavodoxin_CS"/>
</dbReference>
<feature type="domain" description="Flavodoxin-like" evidence="10">
    <location>
        <begin position="5"/>
        <end position="165"/>
    </location>
</feature>
<dbReference type="InterPro" id="IPR029039">
    <property type="entry name" value="Flavoprotein-like_sf"/>
</dbReference>
<keyword evidence="12" id="KW-1185">Reference proteome</keyword>